<feature type="chain" id="PRO_5013252514" description="DUF4097 domain-containing protein" evidence="1">
    <location>
        <begin position="22"/>
        <end position="258"/>
    </location>
</feature>
<evidence type="ECO:0000256" key="1">
    <source>
        <dbReference type="SAM" id="SignalP"/>
    </source>
</evidence>
<dbReference type="AlphaFoldDB" id="A0A1W1V421"/>
<keyword evidence="4" id="KW-1185">Reference proteome</keyword>
<evidence type="ECO:0000259" key="2">
    <source>
        <dbReference type="Pfam" id="PF13349"/>
    </source>
</evidence>
<name>A0A1W1V421_9BACT</name>
<evidence type="ECO:0000313" key="4">
    <source>
        <dbReference type="Proteomes" id="UP000192266"/>
    </source>
</evidence>
<feature type="signal peptide" evidence="1">
    <location>
        <begin position="1"/>
        <end position="21"/>
    </location>
</feature>
<organism evidence="3 4">
    <name type="scientific">Hymenobacter roseosalivarius DSM 11622</name>
    <dbReference type="NCBI Taxonomy" id="645990"/>
    <lineage>
        <taxon>Bacteria</taxon>
        <taxon>Pseudomonadati</taxon>
        <taxon>Bacteroidota</taxon>
        <taxon>Cytophagia</taxon>
        <taxon>Cytophagales</taxon>
        <taxon>Hymenobacteraceae</taxon>
        <taxon>Hymenobacter</taxon>
    </lineage>
</organism>
<feature type="domain" description="DUF4097" evidence="2">
    <location>
        <begin position="126"/>
        <end position="254"/>
    </location>
</feature>
<dbReference type="OrthoDB" id="1114934at2"/>
<dbReference type="Proteomes" id="UP000192266">
    <property type="component" value="Unassembled WGS sequence"/>
</dbReference>
<keyword evidence="1" id="KW-0732">Signal</keyword>
<accession>A0A1W1V421</accession>
<dbReference type="Pfam" id="PF13349">
    <property type="entry name" value="DUF4097"/>
    <property type="match status" value="1"/>
</dbReference>
<dbReference type="InterPro" id="IPR025164">
    <property type="entry name" value="Toastrack_DUF4097"/>
</dbReference>
<protein>
    <recommendedName>
        <fullName evidence="2">DUF4097 domain-containing protein</fullName>
    </recommendedName>
</protein>
<reference evidence="3 4" key="1">
    <citation type="submission" date="2017-04" db="EMBL/GenBank/DDBJ databases">
        <authorList>
            <person name="Afonso C.L."/>
            <person name="Miller P.J."/>
            <person name="Scott M.A."/>
            <person name="Spackman E."/>
            <person name="Goraichik I."/>
            <person name="Dimitrov K.M."/>
            <person name="Suarez D.L."/>
            <person name="Swayne D.E."/>
        </authorList>
    </citation>
    <scope>NUCLEOTIDE SEQUENCE [LARGE SCALE GENOMIC DNA]</scope>
    <source>
        <strain evidence="3 4">DSM 11622</strain>
    </source>
</reference>
<sequence>MKKTLFLTLLFLLAASTASWAQEYKLKLGGKARKIVLDMHGSDVTLEGYNGDELIIRGNGFEPTPKRAEGLRAVYNSAVDNTRIGLAVTEKDNTVRVVQASRKDTDYVIRVPRQTSVVFTQTQFGSGNLKVTDLQGDLEVNMKDGDAQLLNMGGGVVANSISSDIVVRYSGMGKSPSAISSVSGAVDVTMPASSKTTLQLRTISGEVYTDFDINMGKGNENDDMRRVGGQTVEGTVNGGGTKISLQSVSGDVFVRKAK</sequence>
<evidence type="ECO:0000313" key="3">
    <source>
        <dbReference type="EMBL" id="SMB88129.1"/>
    </source>
</evidence>
<proteinExistence type="predicted"/>
<dbReference type="EMBL" id="FWWW01000049">
    <property type="protein sequence ID" value="SMB88129.1"/>
    <property type="molecule type" value="Genomic_DNA"/>
</dbReference>
<gene>
    <name evidence="3" type="ORF">SAMN00120144_1168</name>
</gene>
<dbReference type="RefSeq" id="WP_084444215.1">
    <property type="nucleotide sequence ID" value="NZ_FWWW01000049.1"/>
</dbReference>
<dbReference type="STRING" id="645990.SAMN00120144_1168"/>